<dbReference type="OrthoDB" id="2088193at2"/>
<dbReference type="InterPro" id="IPR020288">
    <property type="entry name" value="Sheath_initiator"/>
</dbReference>
<dbReference type="RefSeq" id="WP_144398146.1">
    <property type="nucleotide sequence ID" value="NZ_VJXW01000007.1"/>
</dbReference>
<proteinExistence type="predicted"/>
<reference evidence="1 2" key="1">
    <citation type="submission" date="2019-07" db="EMBL/GenBank/DDBJ databases">
        <title>Criibacterium bergeronii gen. nov., sp. nov. isolated from human clinical samples.</title>
        <authorList>
            <person name="Maheux A.F."/>
            <person name="Boudreau D.K."/>
            <person name="Berube E."/>
            <person name="Brodeur S."/>
            <person name="Bernard K.A."/>
            <person name="Abed J.Y."/>
            <person name="Ducrey E."/>
            <person name="Guay E.F."/>
            <person name="Raymond F."/>
            <person name="Corbeil J."/>
            <person name="Domingo M.-C."/>
            <person name="Roy P.H."/>
            <person name="Boissinot M."/>
            <person name="Tocheva E.I."/>
            <person name="Omar R.F."/>
        </authorList>
    </citation>
    <scope>NUCLEOTIDE SEQUENCE [LARGE SCALE GENOMIC DNA]</scope>
    <source>
        <strain evidence="1 2">CCRI-24246</strain>
    </source>
</reference>
<organism evidence="1 2">
    <name type="scientific">Criibacterium bergeronii</name>
    <dbReference type="NCBI Taxonomy" id="1871336"/>
    <lineage>
        <taxon>Bacteria</taxon>
        <taxon>Bacillati</taxon>
        <taxon>Bacillota</taxon>
        <taxon>Clostridia</taxon>
        <taxon>Peptostreptococcales</taxon>
        <taxon>Filifactoraceae</taxon>
        <taxon>Criibacterium</taxon>
    </lineage>
</organism>
<dbReference type="Proteomes" id="UP000319424">
    <property type="component" value="Unassembled WGS sequence"/>
</dbReference>
<sequence length="119" mass="13782">MENLRSFKIENDDIVIQNGNVQMIQEDLEVCQCVERAITTRLEEFFLNAEHGMDYTEYEQKAPNIELLKFAVIEAAMQEKRLKNIDIITVDFNRAKRTARLDFIGTLISDEQIQGSVVI</sequence>
<gene>
    <name evidence="1" type="ORF">FL857_05895</name>
</gene>
<evidence type="ECO:0000313" key="1">
    <source>
        <dbReference type="EMBL" id="TRW26217.1"/>
    </source>
</evidence>
<dbReference type="Pfam" id="PF10934">
    <property type="entry name" value="Sheath_initiator"/>
    <property type="match status" value="1"/>
</dbReference>
<dbReference type="SUPFAM" id="SSF160719">
    <property type="entry name" value="gpW/gp25-like"/>
    <property type="match status" value="1"/>
</dbReference>
<comment type="caution">
    <text evidence="1">The sequence shown here is derived from an EMBL/GenBank/DDBJ whole genome shotgun (WGS) entry which is preliminary data.</text>
</comment>
<dbReference type="AlphaFoldDB" id="A0A552V6V9"/>
<dbReference type="EMBL" id="VJXW01000007">
    <property type="protein sequence ID" value="TRW26217.1"/>
    <property type="molecule type" value="Genomic_DNA"/>
</dbReference>
<accession>A0A552V6V9</accession>
<protein>
    <recommendedName>
        <fullName evidence="3">DUF2634 domain-containing protein</fullName>
    </recommendedName>
</protein>
<evidence type="ECO:0008006" key="3">
    <source>
        <dbReference type="Google" id="ProtNLM"/>
    </source>
</evidence>
<evidence type="ECO:0000313" key="2">
    <source>
        <dbReference type="Proteomes" id="UP000319424"/>
    </source>
</evidence>
<name>A0A552V6V9_9FIRM</name>